<evidence type="ECO:0000313" key="2">
    <source>
        <dbReference type="Proteomes" id="UP001595839"/>
    </source>
</evidence>
<dbReference type="Proteomes" id="UP001595839">
    <property type="component" value="Unassembled WGS sequence"/>
</dbReference>
<accession>A0ABV9AN22</accession>
<comment type="caution">
    <text evidence="1">The sequence shown here is derived from an EMBL/GenBank/DDBJ whole genome shotgun (WGS) entry which is preliminary data.</text>
</comment>
<organism evidence="1 2">
    <name type="scientific">Streptomyces vulcanius</name>
    <dbReference type="NCBI Taxonomy" id="1441876"/>
    <lineage>
        <taxon>Bacteria</taxon>
        <taxon>Bacillati</taxon>
        <taxon>Actinomycetota</taxon>
        <taxon>Actinomycetes</taxon>
        <taxon>Kitasatosporales</taxon>
        <taxon>Streptomycetaceae</taxon>
        <taxon>Streptomyces</taxon>
    </lineage>
</organism>
<evidence type="ECO:0000313" key="1">
    <source>
        <dbReference type="EMBL" id="MFC4500595.1"/>
    </source>
</evidence>
<keyword evidence="2" id="KW-1185">Reference proteome</keyword>
<dbReference type="EMBL" id="JBHSFK010000008">
    <property type="protein sequence ID" value="MFC4500595.1"/>
    <property type="molecule type" value="Genomic_DNA"/>
</dbReference>
<name>A0ABV9AN22_9ACTN</name>
<protein>
    <submittedName>
        <fullName evidence="1">Uncharacterized protein</fullName>
    </submittedName>
</protein>
<gene>
    <name evidence="1" type="ORF">ACFPIH_13815</name>
</gene>
<dbReference type="RefSeq" id="WP_381171511.1">
    <property type="nucleotide sequence ID" value="NZ_JBHSFK010000008.1"/>
</dbReference>
<sequence>MIRALQVFCPGRIATAGFFAQEVPALVTAERSIADRLDTVLMSVPEDAW</sequence>
<proteinExistence type="predicted"/>
<reference evidence="2" key="1">
    <citation type="journal article" date="2019" name="Int. J. Syst. Evol. Microbiol.">
        <title>The Global Catalogue of Microorganisms (GCM) 10K type strain sequencing project: providing services to taxonomists for standard genome sequencing and annotation.</title>
        <authorList>
            <consortium name="The Broad Institute Genomics Platform"/>
            <consortium name="The Broad Institute Genome Sequencing Center for Infectious Disease"/>
            <person name="Wu L."/>
            <person name="Ma J."/>
        </authorList>
    </citation>
    <scope>NUCLEOTIDE SEQUENCE [LARGE SCALE GENOMIC DNA]</scope>
    <source>
        <strain evidence="2">CGMCC 4.7177</strain>
    </source>
</reference>